<evidence type="ECO:0008006" key="3">
    <source>
        <dbReference type="Google" id="ProtNLM"/>
    </source>
</evidence>
<protein>
    <recommendedName>
        <fullName evidence="3">2-C-methyl-D-erythritol 4-phosphate cytidylyltransferase</fullName>
    </recommendedName>
</protein>
<accession>A0ABU6GEL2</accession>
<evidence type="ECO:0000313" key="2">
    <source>
        <dbReference type="Proteomes" id="UP001338137"/>
    </source>
</evidence>
<dbReference type="Proteomes" id="UP001338137">
    <property type="component" value="Unassembled WGS sequence"/>
</dbReference>
<organism evidence="1 2">
    <name type="scientific">Paenibacillus alba</name>
    <dbReference type="NCBI Taxonomy" id="1197127"/>
    <lineage>
        <taxon>Bacteria</taxon>
        <taxon>Bacillati</taxon>
        <taxon>Bacillota</taxon>
        <taxon>Bacilli</taxon>
        <taxon>Bacillales</taxon>
        <taxon>Paenibacillaceae</taxon>
        <taxon>Paenibacillus</taxon>
    </lineage>
</organism>
<proteinExistence type="predicted"/>
<evidence type="ECO:0000313" key="1">
    <source>
        <dbReference type="EMBL" id="MEC0232669.1"/>
    </source>
</evidence>
<sequence length="65" mass="7442">MFIKILTKTYGGKKHYYASLVENKRIDGKVIQTVKAHLGPVAEEQIPYLKAAYSKKKPKLVYDDD</sequence>
<gene>
    <name evidence="1" type="ORF">P4I72_36775</name>
</gene>
<reference evidence="1 2" key="1">
    <citation type="submission" date="2023-03" db="EMBL/GenBank/DDBJ databases">
        <title>Bacillus Genome Sequencing.</title>
        <authorList>
            <person name="Dunlap C."/>
        </authorList>
    </citation>
    <scope>NUCLEOTIDE SEQUENCE [LARGE SCALE GENOMIC DNA]</scope>
    <source>
        <strain evidence="1 2">BD-533</strain>
    </source>
</reference>
<dbReference type="EMBL" id="JARLKY010000149">
    <property type="protein sequence ID" value="MEC0232669.1"/>
    <property type="molecule type" value="Genomic_DNA"/>
</dbReference>
<comment type="caution">
    <text evidence="1">The sequence shown here is derived from an EMBL/GenBank/DDBJ whole genome shotgun (WGS) entry which is preliminary data.</text>
</comment>
<name>A0ABU6GEL2_9BACL</name>
<dbReference type="RefSeq" id="WP_326076880.1">
    <property type="nucleotide sequence ID" value="NZ_JARLKY010000149.1"/>
</dbReference>
<keyword evidence="2" id="KW-1185">Reference proteome</keyword>